<dbReference type="PROSITE" id="PS51284">
    <property type="entry name" value="DOC"/>
    <property type="match status" value="1"/>
</dbReference>
<proteinExistence type="inferred from homology"/>
<dbReference type="InterPro" id="IPR008979">
    <property type="entry name" value="Galactose-bd-like_sf"/>
</dbReference>
<dbReference type="SUPFAM" id="SSF49785">
    <property type="entry name" value="Galactose-binding domain-like"/>
    <property type="match status" value="1"/>
</dbReference>
<keyword evidence="5 6" id="KW-0131">Cell cycle</keyword>
<keyword evidence="4 6" id="KW-0833">Ubl conjugation pathway</keyword>
<keyword evidence="2 6" id="KW-0132">Cell division</keyword>
<evidence type="ECO:0000256" key="1">
    <source>
        <dbReference type="ARBA" id="ARBA00006762"/>
    </source>
</evidence>
<evidence type="ECO:0000256" key="6">
    <source>
        <dbReference type="PIRNR" id="PIRNR028841"/>
    </source>
</evidence>
<evidence type="ECO:0000259" key="7">
    <source>
        <dbReference type="PROSITE" id="PS51284"/>
    </source>
</evidence>
<dbReference type="InterPro" id="IPR004939">
    <property type="entry name" value="APC_su10/DOC_dom"/>
</dbReference>
<protein>
    <recommendedName>
        <fullName evidence="6">Anaphase-promoting complex subunit 10</fullName>
    </recommendedName>
</protein>
<evidence type="ECO:0000256" key="4">
    <source>
        <dbReference type="ARBA" id="ARBA00022786"/>
    </source>
</evidence>
<dbReference type="Proteomes" id="UP001527925">
    <property type="component" value="Unassembled WGS sequence"/>
</dbReference>
<dbReference type="SMART" id="SM01337">
    <property type="entry name" value="APC10"/>
    <property type="match status" value="1"/>
</dbReference>
<comment type="similarity">
    <text evidence="1 6">Belongs to the APC10 family.</text>
</comment>
<name>A0ABR4N4F3_9FUNG</name>
<keyword evidence="9" id="KW-1185">Reference proteome</keyword>
<organism evidence="8 9">
    <name type="scientific">Polyrhizophydium stewartii</name>
    <dbReference type="NCBI Taxonomy" id="2732419"/>
    <lineage>
        <taxon>Eukaryota</taxon>
        <taxon>Fungi</taxon>
        <taxon>Fungi incertae sedis</taxon>
        <taxon>Chytridiomycota</taxon>
        <taxon>Chytridiomycota incertae sedis</taxon>
        <taxon>Chytridiomycetes</taxon>
        <taxon>Rhizophydiales</taxon>
        <taxon>Rhizophydiales incertae sedis</taxon>
        <taxon>Polyrhizophydium</taxon>
    </lineage>
</organism>
<dbReference type="PANTHER" id="PTHR12936">
    <property type="entry name" value="ANAPHASE-PROMOTING COMPLEX 10"/>
    <property type="match status" value="1"/>
</dbReference>
<evidence type="ECO:0000256" key="2">
    <source>
        <dbReference type="ARBA" id="ARBA00022618"/>
    </source>
</evidence>
<evidence type="ECO:0000256" key="3">
    <source>
        <dbReference type="ARBA" id="ARBA00022776"/>
    </source>
</evidence>
<evidence type="ECO:0000256" key="5">
    <source>
        <dbReference type="ARBA" id="ARBA00023306"/>
    </source>
</evidence>
<reference evidence="8 9" key="1">
    <citation type="submission" date="2023-09" db="EMBL/GenBank/DDBJ databases">
        <title>Pangenome analysis of Batrachochytrium dendrobatidis and related Chytrids.</title>
        <authorList>
            <person name="Yacoub M.N."/>
            <person name="Stajich J.E."/>
            <person name="James T.Y."/>
        </authorList>
    </citation>
    <scope>NUCLEOTIDE SEQUENCE [LARGE SCALE GENOMIC DNA]</scope>
    <source>
        <strain evidence="8 9">JEL0888</strain>
    </source>
</reference>
<evidence type="ECO:0000313" key="9">
    <source>
        <dbReference type="Proteomes" id="UP001527925"/>
    </source>
</evidence>
<gene>
    <name evidence="8" type="ORF">HK105_206145</name>
</gene>
<dbReference type="Gene3D" id="2.60.120.260">
    <property type="entry name" value="Galactose-binding domain-like"/>
    <property type="match status" value="1"/>
</dbReference>
<dbReference type="CDD" id="cd08366">
    <property type="entry name" value="APC10"/>
    <property type="match status" value="1"/>
</dbReference>
<accession>A0ABR4N4F3</accession>
<keyword evidence="3 6" id="KW-0498">Mitosis</keyword>
<feature type="domain" description="DOC" evidence="7">
    <location>
        <begin position="1"/>
        <end position="165"/>
    </location>
</feature>
<dbReference type="InterPro" id="IPR016901">
    <property type="entry name" value="APC10/Doc1"/>
</dbReference>
<comment type="function">
    <text evidence="6">Component of the anaphase promoting complex/cyclosome (APC/C), a cell cycle-regulated E3 ubiquitin-protein ligase complex that controls progression through mitosis and the G1 phase of the cell cycle.</text>
</comment>
<dbReference type="PIRSF" id="PIRSF028841">
    <property type="entry name" value="APC10_sub"/>
    <property type="match status" value="1"/>
</dbReference>
<dbReference type="Pfam" id="PF03256">
    <property type="entry name" value="ANAPC10"/>
    <property type="match status" value="1"/>
</dbReference>
<dbReference type="EMBL" id="JADGIZ020000034">
    <property type="protein sequence ID" value="KAL2914373.1"/>
    <property type="molecule type" value="Genomic_DNA"/>
</dbReference>
<evidence type="ECO:0000313" key="8">
    <source>
        <dbReference type="EMBL" id="KAL2914373.1"/>
    </source>
</evidence>
<comment type="caution">
    <text evidence="8">The sequence shown here is derived from an EMBL/GenBank/DDBJ whole genome shotgun (WGS) entry which is preliminary data.</text>
</comment>
<dbReference type="PANTHER" id="PTHR12936:SF0">
    <property type="entry name" value="ANAPHASE-PROMOTING COMPLEX SUBUNIT 10"/>
    <property type="match status" value="1"/>
</dbReference>
<sequence length="165" mass="19227">MLVDLDESVDASELWPEQQLRDISSEVRWSVSSCKKDNGVEQLRDSSLDTYWQSDGPQPHLLNMMFTRCTAVAQVSLFLDVQLDESYTPEVVSLRAGNRHHDLREIRRLHLVEPSGWVHIPVNRPNRSVMRVFMLQLAVLKNHQSGKDTHIRQVRVWAHKQDRHL</sequence>